<dbReference type="Gene3D" id="2.60.120.260">
    <property type="entry name" value="Galactose-binding domain-like"/>
    <property type="match status" value="1"/>
</dbReference>
<gene>
    <name evidence="4" type="ORF">SAMN05661044_04044</name>
</gene>
<dbReference type="EMBL" id="FOAF01000006">
    <property type="protein sequence ID" value="SEM02916.1"/>
    <property type="molecule type" value="Genomic_DNA"/>
</dbReference>
<dbReference type="InterPro" id="IPR051532">
    <property type="entry name" value="Ester_Hydrolysis_Enzymes"/>
</dbReference>
<keyword evidence="5" id="KW-1185">Reference proteome</keyword>
<reference evidence="5" key="1">
    <citation type="submission" date="2016-10" db="EMBL/GenBank/DDBJ databases">
        <authorList>
            <person name="Varghese N."/>
            <person name="Submissions S."/>
        </authorList>
    </citation>
    <scope>NUCLEOTIDE SEQUENCE [LARGE SCALE GENOMIC DNA]</scope>
    <source>
        <strain evidence="5">DSM 18733</strain>
    </source>
</reference>
<dbReference type="STRING" id="407022.SAMN05661044_04044"/>
<dbReference type="InterPro" id="IPR036514">
    <property type="entry name" value="SGNH_hydro_sf"/>
</dbReference>
<feature type="chain" id="PRO_5011542363" evidence="1">
    <location>
        <begin position="28"/>
        <end position="368"/>
    </location>
</feature>
<proteinExistence type="predicted"/>
<feature type="signal peptide" evidence="1">
    <location>
        <begin position="1"/>
        <end position="27"/>
    </location>
</feature>
<dbReference type="SUPFAM" id="SSF52266">
    <property type="entry name" value="SGNH hydrolase"/>
    <property type="match status" value="1"/>
</dbReference>
<feature type="domain" description="SGNH hydrolase-type esterase N-terminal" evidence="3">
    <location>
        <begin position="34"/>
        <end position="172"/>
    </location>
</feature>
<dbReference type="InterPro" id="IPR032740">
    <property type="entry name" value="GxDLY"/>
</dbReference>
<dbReference type="PANTHER" id="PTHR30383:SF29">
    <property type="entry name" value="SGNH HYDROLASE-TYPE ESTERASE DOMAIN-CONTAINING PROTEIN"/>
    <property type="match status" value="1"/>
</dbReference>
<protein>
    <submittedName>
        <fullName evidence="4">Lysophospholipase L1</fullName>
    </submittedName>
</protein>
<sequence>MKGLQKITLLGQLTTCLLVLSFHAVMAQTPSSYKYKRAEELTMIGKAFANKQFYHRIDTADYPDLPTPVKSLLTHSAGLAIAFKTNSTAIAAKWQTSARKPSANMTAIAFEGLDLYIKKDGKWQFAGVGKPTNDTTEAVVVQHMDSGEKECLLYLPLYDEVTNVSIGIDETGSIVALPDPFKKKIALYGSSIVQGASASRPGLAYPARLSRETGLNFINLGVSGNAKMEKATADMLAMIDADAFVLDCIPNSSPQEIEERTAYLIRTIRAHHPEAPIVMIQTLIREHGYFDQVVGNKTRDQNSMITQQIESLQKEINNLYFIKGDDLLGTDHEGTTDGTHPNDLGFDRMLQVIKPFLTTHLPIAGQIR</sequence>
<dbReference type="Pfam" id="PF14606">
    <property type="entry name" value="Lipase_GDSL_3"/>
    <property type="match status" value="1"/>
</dbReference>
<dbReference type="AlphaFoldDB" id="A0A1H7V197"/>
<dbReference type="Pfam" id="PF14607">
    <property type="entry name" value="GxDLY"/>
    <property type="match status" value="1"/>
</dbReference>
<evidence type="ECO:0000259" key="2">
    <source>
        <dbReference type="Pfam" id="PF14606"/>
    </source>
</evidence>
<dbReference type="InterPro" id="IPR013830">
    <property type="entry name" value="SGNH_hydro"/>
</dbReference>
<evidence type="ECO:0000313" key="4">
    <source>
        <dbReference type="EMBL" id="SEM02916.1"/>
    </source>
</evidence>
<name>A0A1H7V197_OLID1</name>
<dbReference type="RefSeq" id="WP_238383832.1">
    <property type="nucleotide sequence ID" value="NZ_FOAF01000006.1"/>
</dbReference>
<dbReference type="Gene3D" id="3.40.50.1110">
    <property type="entry name" value="SGNH hydrolase"/>
    <property type="match status" value="1"/>
</dbReference>
<dbReference type="GO" id="GO:0016788">
    <property type="term" value="F:hydrolase activity, acting on ester bonds"/>
    <property type="evidence" value="ECO:0007669"/>
    <property type="project" value="UniProtKB-ARBA"/>
</dbReference>
<feature type="domain" description="SGNH hydrolase-type esterase" evidence="2">
    <location>
        <begin position="182"/>
        <end position="357"/>
    </location>
</feature>
<dbReference type="PANTHER" id="PTHR30383">
    <property type="entry name" value="THIOESTERASE 1/PROTEASE 1/LYSOPHOSPHOLIPASE L1"/>
    <property type="match status" value="1"/>
</dbReference>
<evidence type="ECO:0000256" key="1">
    <source>
        <dbReference type="SAM" id="SignalP"/>
    </source>
</evidence>
<dbReference type="Proteomes" id="UP000199421">
    <property type="component" value="Unassembled WGS sequence"/>
</dbReference>
<evidence type="ECO:0000313" key="5">
    <source>
        <dbReference type="Proteomes" id="UP000199421"/>
    </source>
</evidence>
<accession>A0A1H7V197</accession>
<organism evidence="4 5">
    <name type="scientific">Olivibacter domesticus</name>
    <name type="common">Pseudosphingobacterium domesticum</name>
    <dbReference type="NCBI Taxonomy" id="407022"/>
    <lineage>
        <taxon>Bacteria</taxon>
        <taxon>Pseudomonadati</taxon>
        <taxon>Bacteroidota</taxon>
        <taxon>Sphingobacteriia</taxon>
        <taxon>Sphingobacteriales</taxon>
        <taxon>Sphingobacteriaceae</taxon>
        <taxon>Olivibacter</taxon>
    </lineage>
</organism>
<evidence type="ECO:0000259" key="3">
    <source>
        <dbReference type="Pfam" id="PF14607"/>
    </source>
</evidence>
<keyword evidence="1" id="KW-0732">Signal</keyword>